<dbReference type="Pfam" id="PF22020">
    <property type="entry name" value="RlmL_1st"/>
    <property type="match status" value="1"/>
</dbReference>
<protein>
    <recommendedName>
        <fullName evidence="7">Ribosomal RNA large subunit methyltransferase K/L</fullName>
    </recommendedName>
    <domain>
        <recommendedName>
            <fullName evidence="7">23S rRNA m2G2445 methyltransferase</fullName>
            <ecNumber evidence="7">2.1.1.173</ecNumber>
        </recommendedName>
        <alternativeName>
            <fullName evidence="7">rRNA (guanine-N(2)-)-methyltransferase RlmL</fullName>
        </alternativeName>
    </domain>
    <domain>
        <recommendedName>
            <fullName evidence="7">23S rRNA m7G2069 methyltransferase</fullName>
            <ecNumber evidence="7">2.1.1.264</ecNumber>
        </recommendedName>
        <alternativeName>
            <fullName evidence="7">rRNA (guanine-N(7)-)-methyltransferase RlmK</fullName>
        </alternativeName>
    </domain>
</protein>
<dbReference type="FunFam" id="3.40.50.150:FF:000039">
    <property type="entry name" value="Ribosomal RNA large subunit methyltransferase K/L"/>
    <property type="match status" value="1"/>
</dbReference>
<evidence type="ECO:0000256" key="1">
    <source>
        <dbReference type="ARBA" id="ARBA00022490"/>
    </source>
</evidence>
<dbReference type="PROSITE" id="PS51165">
    <property type="entry name" value="THUMP"/>
    <property type="match status" value="1"/>
</dbReference>
<name>A0A3N9U226_9VIBR</name>
<evidence type="ECO:0000256" key="8">
    <source>
        <dbReference type="PROSITE-ProRule" id="PRU00529"/>
    </source>
</evidence>
<evidence type="ECO:0000256" key="5">
    <source>
        <dbReference type="ARBA" id="ARBA00022691"/>
    </source>
</evidence>
<dbReference type="PROSITE" id="PS00092">
    <property type="entry name" value="N6_MTASE"/>
    <property type="match status" value="1"/>
</dbReference>
<dbReference type="AlphaFoldDB" id="A0A3N9U226"/>
<keyword evidence="2 7" id="KW-0698">rRNA processing</keyword>
<reference evidence="10 11" key="1">
    <citation type="submission" date="2018-11" db="EMBL/GenBank/DDBJ databases">
        <title>Vibrio LJC006 sp. nov., isolated from seawater during the bloom of the enteromorpha.</title>
        <authorList>
            <person name="Liang J."/>
        </authorList>
    </citation>
    <scope>NUCLEOTIDE SEQUENCE [LARGE SCALE GENOMIC DNA]</scope>
    <source>
        <strain evidence="10 11">LJC006</strain>
    </source>
</reference>
<evidence type="ECO:0000313" key="10">
    <source>
        <dbReference type="EMBL" id="RQW63562.1"/>
    </source>
</evidence>
<comment type="function">
    <text evidence="7">Specifically methylates the guanine in position 2445 (m2G2445) and the guanine in position 2069 (m7G2069) of 23S rRNA.</text>
</comment>
<dbReference type="PANTHER" id="PTHR47313:SF1">
    <property type="entry name" value="RIBOSOMAL RNA LARGE SUBUNIT METHYLTRANSFERASE K_L"/>
    <property type="match status" value="1"/>
</dbReference>
<dbReference type="EC" id="2.1.1.264" evidence="7"/>
<dbReference type="RefSeq" id="WP_124937025.1">
    <property type="nucleotide sequence ID" value="NZ_RJVQ01000003.1"/>
</dbReference>
<dbReference type="InterPro" id="IPR004114">
    <property type="entry name" value="THUMP_dom"/>
</dbReference>
<sequence length="713" mass="80096">MRQYLAITSNGLENLLAEELAEIGVIDPKPVQAGVRFNADLALAYRCCLWSRIASRFVLVLSEFTCNDDMDLYLSSTSVSWSSIFHATKRFVVDFNGTNRSIRNSQYGAMKVKDAVVDHFTKRNLPRPMIDKDRPDLRLHVRLHKEQALLGVDFVGGGLHIRGYRRESGGAPLRETLAAALVRRSGWTDEALIDPMCGSGTLLIEACLKAANMAPGIHRVKWGFESLLDFDRDSWNEIKAEASVTGKRGLKQLETKFFGYDLDPRVIEVAKANARRAGVDSAIEFAVGDAAKLQRPSGIEQAFILSNPPYGERLGTEPALIALYSAFGGQLKHAFPGSKVALLSSNDDLLSCLRMRADKHFKVSNGALQCHFKLYSISDRERSTEVSTDSGGSETSSNEVVVAPDFTNRLKKNFVKLSKWARKEKLDCYRVYDADLPDYNAAIDIYGEFVVVQEYAAPKNIEPEKAKRRLTDMLRAIMLTLDVDSNNVILKVREKQKGKSQYQKLAKQAEQFTVHEYGADLIVNLQDYLDTGLFLDHKLTRRMLGQMSRGKTFLNLFSYTGSATVHAALGGASKTTTVDMSKTYLDWAKQNMQLNGMSGSEHTFIQADCLQWLESSNDQFDLIFIDPPTFSNSKRMDKTFDVQRDHVDVFKHLERLLAPNGVIVFSNNKRHFKMDEKGLEALGLEAQNISSKTLPLDFARNKQIHNCWLVNRK</sequence>
<evidence type="ECO:0000256" key="2">
    <source>
        <dbReference type="ARBA" id="ARBA00022552"/>
    </source>
</evidence>
<dbReference type="InterPro" id="IPR000241">
    <property type="entry name" value="RlmKL-like_Mtase"/>
</dbReference>
<evidence type="ECO:0000256" key="6">
    <source>
        <dbReference type="ARBA" id="ARBA00022884"/>
    </source>
</evidence>
<dbReference type="OrthoDB" id="9809404at2"/>
<dbReference type="Pfam" id="PF02926">
    <property type="entry name" value="THUMP"/>
    <property type="match status" value="1"/>
</dbReference>
<feature type="domain" description="THUMP" evidence="9">
    <location>
        <begin position="43"/>
        <end position="154"/>
    </location>
</feature>
<dbReference type="CDD" id="cd11715">
    <property type="entry name" value="THUMP_AdoMetMT"/>
    <property type="match status" value="1"/>
</dbReference>
<dbReference type="Proteomes" id="UP000281112">
    <property type="component" value="Unassembled WGS sequence"/>
</dbReference>
<dbReference type="Pfam" id="PF01170">
    <property type="entry name" value="UPF0020"/>
    <property type="match status" value="1"/>
</dbReference>
<comment type="subcellular location">
    <subcellularLocation>
        <location evidence="7">Cytoplasm</location>
    </subcellularLocation>
</comment>
<dbReference type="PROSITE" id="PS01261">
    <property type="entry name" value="UPF0020"/>
    <property type="match status" value="1"/>
</dbReference>
<dbReference type="EC" id="2.1.1.173" evidence="7"/>
<organism evidence="10 11">
    <name type="scientific">Vibrio viridaestus</name>
    <dbReference type="NCBI Taxonomy" id="2487322"/>
    <lineage>
        <taxon>Bacteria</taxon>
        <taxon>Pseudomonadati</taxon>
        <taxon>Pseudomonadota</taxon>
        <taxon>Gammaproteobacteria</taxon>
        <taxon>Vibrionales</taxon>
        <taxon>Vibrionaceae</taxon>
        <taxon>Vibrio</taxon>
    </lineage>
</organism>
<dbReference type="GO" id="GO:0005737">
    <property type="term" value="C:cytoplasm"/>
    <property type="evidence" value="ECO:0007669"/>
    <property type="project" value="UniProtKB-SubCell"/>
</dbReference>
<dbReference type="Gene3D" id="3.30.750.80">
    <property type="entry name" value="RNA methyltransferase domain (HRMD) like"/>
    <property type="match status" value="1"/>
</dbReference>
<evidence type="ECO:0000256" key="4">
    <source>
        <dbReference type="ARBA" id="ARBA00022679"/>
    </source>
</evidence>
<proteinExistence type="inferred from homology"/>
<dbReference type="Gene3D" id="3.40.50.150">
    <property type="entry name" value="Vaccinia Virus protein VP39"/>
    <property type="match status" value="2"/>
</dbReference>
<dbReference type="EMBL" id="RJVQ01000003">
    <property type="protein sequence ID" value="RQW63562.1"/>
    <property type="molecule type" value="Genomic_DNA"/>
</dbReference>
<keyword evidence="11" id="KW-1185">Reference proteome</keyword>
<comment type="catalytic activity">
    <reaction evidence="7">
        <text>guanosine(2445) in 23S rRNA + S-adenosyl-L-methionine = N(2)-methylguanosine(2445) in 23S rRNA + S-adenosyl-L-homocysteine + H(+)</text>
        <dbReference type="Rhea" id="RHEA:42740"/>
        <dbReference type="Rhea" id="RHEA-COMP:10215"/>
        <dbReference type="Rhea" id="RHEA-COMP:10216"/>
        <dbReference type="ChEBI" id="CHEBI:15378"/>
        <dbReference type="ChEBI" id="CHEBI:57856"/>
        <dbReference type="ChEBI" id="CHEBI:59789"/>
        <dbReference type="ChEBI" id="CHEBI:74269"/>
        <dbReference type="ChEBI" id="CHEBI:74481"/>
        <dbReference type="EC" id="2.1.1.173"/>
    </reaction>
</comment>
<comment type="caution">
    <text evidence="10">The sequence shown here is derived from an EMBL/GenBank/DDBJ whole genome shotgun (WGS) entry which is preliminary data.</text>
</comment>
<evidence type="ECO:0000313" key="11">
    <source>
        <dbReference type="Proteomes" id="UP000281112"/>
    </source>
</evidence>
<keyword evidence="3 7" id="KW-0489">Methyltransferase</keyword>
<gene>
    <name evidence="7 10" type="primary">rlmL</name>
    <name evidence="10" type="ORF">EES38_09965</name>
</gene>
<dbReference type="InterPro" id="IPR053943">
    <property type="entry name" value="RlmKL-like_Mtase_CS"/>
</dbReference>
<dbReference type="Pfam" id="PF10672">
    <property type="entry name" value="Methyltrans_SAM"/>
    <property type="match status" value="1"/>
</dbReference>
<comment type="catalytic activity">
    <reaction evidence="7">
        <text>guanosine(2069) in 23S rRNA + S-adenosyl-L-methionine = N(2)-methylguanosine(2069) in 23S rRNA + S-adenosyl-L-homocysteine + H(+)</text>
        <dbReference type="Rhea" id="RHEA:43772"/>
        <dbReference type="Rhea" id="RHEA-COMP:10688"/>
        <dbReference type="Rhea" id="RHEA-COMP:10689"/>
        <dbReference type="ChEBI" id="CHEBI:15378"/>
        <dbReference type="ChEBI" id="CHEBI:57856"/>
        <dbReference type="ChEBI" id="CHEBI:59789"/>
        <dbReference type="ChEBI" id="CHEBI:74269"/>
        <dbReference type="ChEBI" id="CHEBI:74481"/>
        <dbReference type="EC" id="2.1.1.264"/>
    </reaction>
</comment>
<keyword evidence="1 7" id="KW-0963">Cytoplasm</keyword>
<dbReference type="InterPro" id="IPR054170">
    <property type="entry name" value="RlmL_1st"/>
</dbReference>
<keyword evidence="5 7" id="KW-0949">S-adenosyl-L-methionine</keyword>
<dbReference type="PIRSF" id="PIRSF037618">
    <property type="entry name" value="RNA_Mtase_bacteria_prd"/>
    <property type="match status" value="1"/>
</dbReference>
<dbReference type="HAMAP" id="MF_01858">
    <property type="entry name" value="23SrRNA_methyltr_KL"/>
    <property type="match status" value="1"/>
</dbReference>
<evidence type="ECO:0000259" key="9">
    <source>
        <dbReference type="PROSITE" id="PS51165"/>
    </source>
</evidence>
<dbReference type="GO" id="GO:0070043">
    <property type="term" value="F:rRNA (guanine-N7-)-methyltransferase activity"/>
    <property type="evidence" value="ECO:0007669"/>
    <property type="project" value="UniProtKB-UniRule"/>
</dbReference>
<dbReference type="InterPro" id="IPR017244">
    <property type="entry name" value="23SrRNA_methyltr_KL"/>
</dbReference>
<dbReference type="GO" id="GO:0052915">
    <property type="term" value="F:23S rRNA (guanine(2445)-N(2))-methyltransferase activity"/>
    <property type="evidence" value="ECO:0007669"/>
    <property type="project" value="UniProtKB-UniRule"/>
</dbReference>
<dbReference type="PANTHER" id="PTHR47313">
    <property type="entry name" value="RIBOSOMAL RNA LARGE SUBUNIT METHYLTRANSFERASE K/L"/>
    <property type="match status" value="1"/>
</dbReference>
<dbReference type="SMART" id="SM00981">
    <property type="entry name" value="THUMP"/>
    <property type="match status" value="1"/>
</dbReference>
<dbReference type="InterPro" id="IPR002052">
    <property type="entry name" value="DNA_methylase_N6_adenine_CS"/>
</dbReference>
<keyword evidence="6 8" id="KW-0694">RNA-binding</keyword>
<dbReference type="InterPro" id="IPR019614">
    <property type="entry name" value="SAM-dep_methyl-trfase"/>
</dbReference>
<dbReference type="CDD" id="cd02440">
    <property type="entry name" value="AdoMet_MTases"/>
    <property type="match status" value="2"/>
</dbReference>
<accession>A0A3N9U226</accession>
<dbReference type="NCBIfam" id="NF008748">
    <property type="entry name" value="PRK11783.1"/>
    <property type="match status" value="1"/>
</dbReference>
<dbReference type="GO" id="GO:0003723">
    <property type="term" value="F:RNA binding"/>
    <property type="evidence" value="ECO:0007669"/>
    <property type="project" value="UniProtKB-UniRule"/>
</dbReference>
<evidence type="ECO:0000256" key="3">
    <source>
        <dbReference type="ARBA" id="ARBA00022603"/>
    </source>
</evidence>
<comment type="similarity">
    <text evidence="7">Belongs to the methyltransferase superfamily. RlmKL family.</text>
</comment>
<dbReference type="InterPro" id="IPR029063">
    <property type="entry name" value="SAM-dependent_MTases_sf"/>
</dbReference>
<evidence type="ECO:0000256" key="7">
    <source>
        <dbReference type="HAMAP-Rule" id="MF_01858"/>
    </source>
</evidence>
<keyword evidence="4 7" id="KW-0808">Transferase</keyword>
<dbReference type="SUPFAM" id="SSF53335">
    <property type="entry name" value="S-adenosyl-L-methionine-dependent methyltransferases"/>
    <property type="match status" value="2"/>
</dbReference>
<dbReference type="Gene3D" id="3.30.2130.30">
    <property type="match status" value="1"/>
</dbReference>